<feature type="compositionally biased region" description="Polar residues" evidence="4">
    <location>
        <begin position="8"/>
        <end position="24"/>
    </location>
</feature>
<keyword evidence="8" id="KW-1185">Reference proteome</keyword>
<keyword evidence="3" id="KW-0175">Coiled coil</keyword>
<dbReference type="GO" id="GO:0000149">
    <property type="term" value="F:SNARE binding"/>
    <property type="evidence" value="ECO:0007669"/>
    <property type="project" value="TreeGrafter"/>
</dbReference>
<feature type="transmembrane region" description="Helical" evidence="5">
    <location>
        <begin position="314"/>
        <end position="336"/>
    </location>
</feature>
<evidence type="ECO:0000256" key="5">
    <source>
        <dbReference type="SAM" id="Phobius"/>
    </source>
</evidence>
<evidence type="ECO:0000313" key="7">
    <source>
        <dbReference type="EMBL" id="KAJ9141614.1"/>
    </source>
</evidence>
<feature type="compositionally biased region" description="Low complexity" evidence="4">
    <location>
        <begin position="32"/>
        <end position="57"/>
    </location>
</feature>
<dbReference type="EMBL" id="JANBVN010000128">
    <property type="protein sequence ID" value="KAJ9141614.1"/>
    <property type="molecule type" value="Genomic_DNA"/>
</dbReference>
<dbReference type="GO" id="GO:0006886">
    <property type="term" value="P:intracellular protein transport"/>
    <property type="evidence" value="ECO:0007669"/>
    <property type="project" value="TreeGrafter"/>
</dbReference>
<feature type="region of interest" description="Disordered" evidence="4">
    <location>
        <begin position="1"/>
        <end position="89"/>
    </location>
</feature>
<comment type="similarity">
    <text evidence="2">Belongs to the syntaxin family.</text>
</comment>
<dbReference type="PANTHER" id="PTHR19957">
    <property type="entry name" value="SYNTAXIN"/>
    <property type="match status" value="1"/>
</dbReference>
<evidence type="ECO:0000256" key="2">
    <source>
        <dbReference type="ARBA" id="ARBA00009063"/>
    </source>
</evidence>
<comment type="caution">
    <text evidence="7">The sequence shown here is derived from an EMBL/GenBank/DDBJ whole genome shotgun (WGS) entry which is preliminary data.</text>
</comment>
<dbReference type="Gene3D" id="1.20.58.70">
    <property type="match status" value="1"/>
</dbReference>
<dbReference type="InterPro" id="IPR010989">
    <property type="entry name" value="SNARE"/>
</dbReference>
<evidence type="ECO:0000256" key="3">
    <source>
        <dbReference type="SAM" id="Coils"/>
    </source>
</evidence>
<sequence length="342" mass="38540">MSYGGYQDQGNPYGNPYTSASNTEAGYGRGQQGQQEQHELQTYQPGQYESYGQQQSYNNAPAASGAYGDYSSPAPAGQDGYGGGGNDFYNKREQIGRQIEELDREIEQISNKQEQALQSTNPESEQQQIQLMIQRFRMTAQGIRSQLQSLKNEAGADKAKQNHIDLLMRNFRSRHERLLQLESNYNQQVRAQMARQYRVVNPDATEEEARNAVADQSFEQGGIFQQALRNERTNQARSVLGNVQARHNEIKRIEETMMELANLFQDLDTMVVQQDPIIQNAEHQTEQTNENIGKGTEEVDKGIVHARRARRNKWICLGIVVLIILIAIAIGVGVGLTQKSTK</sequence>
<gene>
    <name evidence="7" type="ORF">NKR19_g7387</name>
</gene>
<proteinExistence type="inferred from homology"/>
<evidence type="ECO:0000259" key="6">
    <source>
        <dbReference type="PROSITE" id="PS50192"/>
    </source>
</evidence>
<evidence type="ECO:0000256" key="4">
    <source>
        <dbReference type="SAM" id="MobiDB-lite"/>
    </source>
</evidence>
<dbReference type="GO" id="GO:0006906">
    <property type="term" value="P:vesicle fusion"/>
    <property type="evidence" value="ECO:0007669"/>
    <property type="project" value="TreeGrafter"/>
</dbReference>
<evidence type="ECO:0000313" key="8">
    <source>
        <dbReference type="Proteomes" id="UP001174691"/>
    </source>
</evidence>
<dbReference type="InterPro" id="IPR000727">
    <property type="entry name" value="T_SNARE_dom"/>
</dbReference>
<feature type="coiled-coil region" evidence="3">
    <location>
        <begin position="92"/>
        <end position="153"/>
    </location>
</feature>
<dbReference type="PANTHER" id="PTHR19957:SF307">
    <property type="entry name" value="PROTEIN SSO1-RELATED"/>
    <property type="match status" value="1"/>
</dbReference>
<organism evidence="7 8">
    <name type="scientific">Coniochaeta hoffmannii</name>
    <dbReference type="NCBI Taxonomy" id="91930"/>
    <lineage>
        <taxon>Eukaryota</taxon>
        <taxon>Fungi</taxon>
        <taxon>Dikarya</taxon>
        <taxon>Ascomycota</taxon>
        <taxon>Pezizomycotina</taxon>
        <taxon>Sordariomycetes</taxon>
        <taxon>Sordariomycetidae</taxon>
        <taxon>Coniochaetales</taxon>
        <taxon>Coniochaetaceae</taxon>
        <taxon>Coniochaeta</taxon>
    </lineage>
</organism>
<dbReference type="GO" id="GO:0005886">
    <property type="term" value="C:plasma membrane"/>
    <property type="evidence" value="ECO:0007669"/>
    <property type="project" value="TreeGrafter"/>
</dbReference>
<dbReference type="SUPFAM" id="SSF47661">
    <property type="entry name" value="t-snare proteins"/>
    <property type="match status" value="1"/>
</dbReference>
<dbReference type="SMART" id="SM00397">
    <property type="entry name" value="t_SNARE"/>
    <property type="match status" value="1"/>
</dbReference>
<dbReference type="CDD" id="cd15849">
    <property type="entry name" value="SNARE_Sso1"/>
    <property type="match status" value="1"/>
</dbReference>
<dbReference type="GO" id="GO:0048278">
    <property type="term" value="P:vesicle docking"/>
    <property type="evidence" value="ECO:0007669"/>
    <property type="project" value="TreeGrafter"/>
</dbReference>
<evidence type="ECO:0000256" key="1">
    <source>
        <dbReference type="ARBA" id="ARBA00004211"/>
    </source>
</evidence>
<dbReference type="GO" id="GO:0031201">
    <property type="term" value="C:SNARE complex"/>
    <property type="evidence" value="ECO:0007669"/>
    <property type="project" value="TreeGrafter"/>
</dbReference>
<dbReference type="AlphaFoldDB" id="A0AA38VQI1"/>
<feature type="domain" description="T-SNARE coiled-coil homology" evidence="6">
    <location>
        <begin position="240"/>
        <end position="302"/>
    </location>
</feature>
<keyword evidence="5" id="KW-0812">Transmembrane</keyword>
<keyword evidence="5" id="KW-0472">Membrane</keyword>
<dbReference type="GO" id="GO:0012505">
    <property type="term" value="C:endomembrane system"/>
    <property type="evidence" value="ECO:0007669"/>
    <property type="project" value="TreeGrafter"/>
</dbReference>
<comment type="subcellular location">
    <subcellularLocation>
        <location evidence="1">Membrane</location>
        <topology evidence="1">Single-pass type IV membrane protein</topology>
    </subcellularLocation>
</comment>
<dbReference type="Proteomes" id="UP001174691">
    <property type="component" value="Unassembled WGS sequence"/>
</dbReference>
<name>A0AA38VQI1_9PEZI</name>
<dbReference type="GO" id="GO:0005484">
    <property type="term" value="F:SNAP receptor activity"/>
    <property type="evidence" value="ECO:0007669"/>
    <property type="project" value="TreeGrafter"/>
</dbReference>
<protein>
    <submittedName>
        <fullName evidence="7">t-SNARE</fullName>
    </submittedName>
</protein>
<dbReference type="PROSITE" id="PS50192">
    <property type="entry name" value="T_SNARE"/>
    <property type="match status" value="1"/>
</dbReference>
<accession>A0AA38VQI1</accession>
<dbReference type="Pfam" id="PF05739">
    <property type="entry name" value="SNARE"/>
    <property type="match status" value="1"/>
</dbReference>
<dbReference type="GO" id="GO:0006887">
    <property type="term" value="P:exocytosis"/>
    <property type="evidence" value="ECO:0007669"/>
    <property type="project" value="TreeGrafter"/>
</dbReference>
<dbReference type="InterPro" id="IPR045242">
    <property type="entry name" value="Syntaxin"/>
</dbReference>
<reference evidence="7" key="1">
    <citation type="submission" date="2022-07" db="EMBL/GenBank/DDBJ databases">
        <title>Fungi with potential for degradation of polypropylene.</title>
        <authorList>
            <person name="Gostincar C."/>
        </authorList>
    </citation>
    <scope>NUCLEOTIDE SEQUENCE</scope>
    <source>
        <strain evidence="7">EXF-13287</strain>
    </source>
</reference>
<keyword evidence="5" id="KW-1133">Transmembrane helix</keyword>